<comment type="caution">
    <text evidence="10">The sequence shown here is derived from an EMBL/GenBank/DDBJ whole genome shotgun (WGS) entry which is preliminary data.</text>
</comment>
<keyword evidence="8" id="KW-0472">Membrane</keyword>
<dbReference type="NCBIfam" id="TIGR03180">
    <property type="entry name" value="UraD_2"/>
    <property type="match status" value="1"/>
</dbReference>
<dbReference type="PANTHER" id="PTHR43466:SF1">
    <property type="entry name" value="2-OXO-4-HYDROXY-4-CARBOXY-5-UREIDOIMIDAZOLINE DECARBOXYLASE-RELATED"/>
    <property type="match status" value="1"/>
</dbReference>
<comment type="catalytic activity">
    <reaction evidence="1">
        <text>5-hydroxy-2-oxo-4-ureido-2,5-dihydro-1H-imidazole-5-carboxylate + H(+) = (S)-allantoin + CO2</text>
        <dbReference type="Rhea" id="RHEA:26301"/>
        <dbReference type="ChEBI" id="CHEBI:15378"/>
        <dbReference type="ChEBI" id="CHEBI:15678"/>
        <dbReference type="ChEBI" id="CHEBI:16526"/>
        <dbReference type="ChEBI" id="CHEBI:58639"/>
        <dbReference type="EC" id="4.1.1.97"/>
    </reaction>
</comment>
<evidence type="ECO:0000256" key="4">
    <source>
        <dbReference type="ARBA" id="ARBA00022631"/>
    </source>
</evidence>
<dbReference type="Gene3D" id="1.10.3330.10">
    <property type="entry name" value="Oxo-4-hydroxy-4-carboxy-5-ureidoimidazoline decarboxylase"/>
    <property type="match status" value="1"/>
</dbReference>
<dbReference type="InterPro" id="IPR017595">
    <property type="entry name" value="OHCU_decarboxylase-2"/>
</dbReference>
<dbReference type="EC" id="4.1.1.97" evidence="3"/>
<dbReference type="Pfam" id="PF09349">
    <property type="entry name" value="OHCU_decarbox"/>
    <property type="match status" value="1"/>
</dbReference>
<keyword evidence="6 10" id="KW-0456">Lyase</keyword>
<dbReference type="SUPFAM" id="SSF158694">
    <property type="entry name" value="UraD-Like"/>
    <property type="match status" value="1"/>
</dbReference>
<gene>
    <name evidence="10" type="primary">uraD</name>
    <name evidence="10" type="ORF">ACFSDX_04045</name>
</gene>
<proteinExistence type="predicted"/>
<evidence type="ECO:0000256" key="3">
    <source>
        <dbReference type="ARBA" id="ARBA00012257"/>
    </source>
</evidence>
<keyword evidence="5" id="KW-0210">Decarboxylase</keyword>
<dbReference type="GO" id="GO:0051997">
    <property type="term" value="F:2-oxo-4-hydroxy-4-carboxy-5-ureidoimidazoline decarboxylase activity"/>
    <property type="evidence" value="ECO:0007669"/>
    <property type="project" value="UniProtKB-EC"/>
</dbReference>
<evidence type="ECO:0000313" key="11">
    <source>
        <dbReference type="Proteomes" id="UP001597197"/>
    </source>
</evidence>
<keyword evidence="8" id="KW-0812">Transmembrane</keyword>
<dbReference type="Proteomes" id="UP001597197">
    <property type="component" value="Unassembled WGS sequence"/>
</dbReference>
<dbReference type="EMBL" id="JBHUFD010000001">
    <property type="protein sequence ID" value="MFD1871582.1"/>
    <property type="molecule type" value="Genomic_DNA"/>
</dbReference>
<organism evidence="10 11">
    <name type="scientific">Hymenobacter bucti</name>
    <dbReference type="NCBI Taxonomy" id="1844114"/>
    <lineage>
        <taxon>Bacteria</taxon>
        <taxon>Pseudomonadati</taxon>
        <taxon>Bacteroidota</taxon>
        <taxon>Cytophagia</taxon>
        <taxon>Cytophagales</taxon>
        <taxon>Hymenobacteraceae</taxon>
        <taxon>Hymenobacter</taxon>
    </lineage>
</organism>
<dbReference type="NCBIfam" id="NF010372">
    <property type="entry name" value="PRK13798.1"/>
    <property type="match status" value="1"/>
</dbReference>
<evidence type="ECO:0000256" key="6">
    <source>
        <dbReference type="ARBA" id="ARBA00023239"/>
    </source>
</evidence>
<feature type="transmembrane region" description="Helical" evidence="8">
    <location>
        <begin position="39"/>
        <end position="59"/>
    </location>
</feature>
<feature type="domain" description="Oxo-4-hydroxy-4-carboxy-5-ureidoimidazoline decarboxylase" evidence="9">
    <location>
        <begin position="92"/>
        <end position="248"/>
    </location>
</feature>
<keyword evidence="8" id="KW-1133">Transmembrane helix</keyword>
<name>A0ABW4QQG5_9BACT</name>
<evidence type="ECO:0000256" key="2">
    <source>
        <dbReference type="ARBA" id="ARBA00004754"/>
    </source>
</evidence>
<evidence type="ECO:0000313" key="10">
    <source>
        <dbReference type="EMBL" id="MFD1871582.1"/>
    </source>
</evidence>
<keyword evidence="11" id="KW-1185">Reference proteome</keyword>
<dbReference type="PANTHER" id="PTHR43466">
    <property type="entry name" value="2-OXO-4-HYDROXY-4-CARBOXY-5-UREIDOIMIDAZOLINE DECARBOXYLASE-RELATED"/>
    <property type="match status" value="1"/>
</dbReference>
<comment type="pathway">
    <text evidence="2">Purine metabolism; urate degradation; (S)-allantoin from urate: step 3/3.</text>
</comment>
<evidence type="ECO:0000256" key="5">
    <source>
        <dbReference type="ARBA" id="ARBA00022793"/>
    </source>
</evidence>
<reference evidence="11" key="1">
    <citation type="journal article" date="2019" name="Int. J. Syst. Evol. Microbiol.">
        <title>The Global Catalogue of Microorganisms (GCM) 10K type strain sequencing project: providing services to taxonomists for standard genome sequencing and annotation.</title>
        <authorList>
            <consortium name="The Broad Institute Genomics Platform"/>
            <consortium name="The Broad Institute Genome Sequencing Center for Infectious Disease"/>
            <person name="Wu L."/>
            <person name="Ma J."/>
        </authorList>
    </citation>
    <scope>NUCLEOTIDE SEQUENCE [LARGE SCALE GENOMIC DNA]</scope>
    <source>
        <strain evidence="11">CGMCC 1.15795</strain>
    </source>
</reference>
<dbReference type="InterPro" id="IPR018020">
    <property type="entry name" value="OHCU_decarboxylase"/>
</dbReference>
<evidence type="ECO:0000259" key="9">
    <source>
        <dbReference type="Pfam" id="PF09349"/>
    </source>
</evidence>
<feature type="region of interest" description="Disordered" evidence="7">
    <location>
        <begin position="63"/>
        <end position="82"/>
    </location>
</feature>
<dbReference type="InterPro" id="IPR036778">
    <property type="entry name" value="OHCU_decarboxylase_sf"/>
</dbReference>
<protein>
    <recommendedName>
        <fullName evidence="3">2-oxo-4-hydroxy-4-carboxy-5-ureidoimidazoline decarboxylase</fullName>
        <ecNumber evidence="3">4.1.1.97</ecNumber>
    </recommendedName>
</protein>
<accession>A0ABW4QQG5</accession>
<keyword evidence="4" id="KW-0659">Purine metabolism</keyword>
<evidence type="ECO:0000256" key="8">
    <source>
        <dbReference type="SAM" id="Phobius"/>
    </source>
</evidence>
<sequence>MQQPNRSATLATWLETAALPVITGVGVGLSSGLSMGGATGWLFGTAASLAAIAVGVALAERERRQTQAQPSPISPPGRPALPATSMTLSDLNALAPAARAEALGTCCGAVAWVAALNDQFPFASPAALFEAAERIWDNLGEADWREAFKHHPKIGDVNALKEKFASTATWAAGEQGAVRQAAPETLEALAAGNDTYAQKFGYIFIVCATGKSADEMLALLQARLPHEPAQEIHVARSEQAKITRLRLEKLLA</sequence>
<dbReference type="RefSeq" id="WP_382311897.1">
    <property type="nucleotide sequence ID" value="NZ_JBHUFD010000001.1"/>
</dbReference>
<evidence type="ECO:0000256" key="1">
    <source>
        <dbReference type="ARBA" id="ARBA00001163"/>
    </source>
</evidence>
<evidence type="ECO:0000256" key="7">
    <source>
        <dbReference type="SAM" id="MobiDB-lite"/>
    </source>
</evidence>
<feature type="transmembrane region" description="Helical" evidence="8">
    <location>
        <begin position="12"/>
        <end position="33"/>
    </location>
</feature>